<dbReference type="Pfam" id="PF02687">
    <property type="entry name" value="FtsX"/>
    <property type="match status" value="2"/>
</dbReference>
<feature type="transmembrane region" description="Helical" evidence="6">
    <location>
        <begin position="229"/>
        <end position="252"/>
    </location>
</feature>
<feature type="transmembrane region" description="Helical" evidence="6">
    <location>
        <begin position="445"/>
        <end position="465"/>
    </location>
</feature>
<feature type="transmembrane region" description="Helical" evidence="6">
    <location>
        <begin position="399"/>
        <end position="424"/>
    </location>
</feature>
<evidence type="ECO:0000256" key="2">
    <source>
        <dbReference type="ARBA" id="ARBA00022475"/>
    </source>
</evidence>
<protein>
    <submittedName>
        <fullName evidence="9">ABC transporter permease</fullName>
    </submittedName>
</protein>
<keyword evidence="10" id="KW-1185">Reference proteome</keyword>
<evidence type="ECO:0000256" key="3">
    <source>
        <dbReference type="ARBA" id="ARBA00022692"/>
    </source>
</evidence>
<evidence type="ECO:0000313" key="10">
    <source>
        <dbReference type="Proteomes" id="UP001203880"/>
    </source>
</evidence>
<feature type="transmembrane region" description="Helical" evidence="6">
    <location>
        <begin position="328"/>
        <end position="351"/>
    </location>
</feature>
<feature type="transmembrane region" description="Helical" evidence="6">
    <location>
        <begin position="667"/>
        <end position="693"/>
    </location>
</feature>
<feature type="transmembrane region" description="Helical" evidence="6">
    <location>
        <begin position="763"/>
        <end position="782"/>
    </location>
</feature>
<dbReference type="PANTHER" id="PTHR30287">
    <property type="entry name" value="MEMBRANE COMPONENT OF PREDICTED ABC SUPERFAMILY METABOLITE UPTAKE TRANSPORTER"/>
    <property type="match status" value="1"/>
</dbReference>
<evidence type="ECO:0000256" key="1">
    <source>
        <dbReference type="ARBA" id="ARBA00004651"/>
    </source>
</evidence>
<dbReference type="EMBL" id="JAMFMB010000001">
    <property type="protein sequence ID" value="MCL6282069.1"/>
    <property type="molecule type" value="Genomic_DNA"/>
</dbReference>
<sequence>MRRAAIACLWSHWARHPLQLLTLLAGLALATGLWSAVQAINAEARSSYAEASAQLGTGQFDELRAASGPIPLARYVALRRAGWQLAAVLEGRMPLPGGSVEVMGVDLLAYPALPAVEETSDINGITPADALLAPGLLIARPETARRLRAQVGLPPVTRSQNLPAGVVLTDIGTAEILLNRSAEVSRLLILPDQPAGLAPLADLAPDLMVVPAEGRSELARLTDSFHLNLTAFGLLSFTVGLFIVHGMVGLSFEQRRGMIRTLRALGLPLRDLTWLMLGELLLFALIGGTVGLALGYVVAAALLPDVAATLRGLYGAPVDGDLALQPSWVALGLMMAVAGVFAASAQALWRLSRVPILQVQGQYAWSAQGMPVLAQAGIGALMIGAGFLALAVFDGLVAGFVMLGGLLMGAALLLPPLLTLALRIGSGFSRGPLGAWVWADMRAQLPGLSLALMALLLALAANIGVGTMVSSFRLTFTGWLDQRLASELYVTARDDAQGTEIARWLHSRADAVLPIRSTEVQISDQTVFLYGIVDHPTYRDNWPLIAATPQVWDMVAEGRGALINEQMARRMDLWPGDTVTLLPGWSLPVVGVYSDYGNPTGQAMTALPALLQRVPDLPNTRFGIRVDPAEAGDLRSELADTFALPPQALVPQAAIKASSLAIFEKTFVVTGALNVLTLGVAGFAILTSLLTLWAHRLPQLAPVWALGVRRDTLARLEVLRSVALAVMTAILALPLGLVLAWALLAIINVEAFGWRLPMHLFPLQWLILLLLAVVTAGLAALLPARRMHHLPPSDLLQVFANAR</sequence>
<feature type="domain" description="MacB-like periplasmic core" evidence="8">
    <location>
        <begin position="450"/>
        <end position="605"/>
    </location>
</feature>
<reference evidence="9" key="1">
    <citation type="submission" date="2022-05" db="EMBL/GenBank/DDBJ databases">
        <authorList>
            <person name="Park J.-S."/>
        </authorList>
    </citation>
    <scope>NUCLEOTIDE SEQUENCE</scope>
    <source>
        <strain evidence="9">2012CJ41-6</strain>
    </source>
</reference>
<feature type="domain" description="ABC3 transporter permease C-terminal" evidence="7">
    <location>
        <begin position="231"/>
        <end position="355"/>
    </location>
</feature>
<dbReference type="InterPro" id="IPR038766">
    <property type="entry name" value="Membrane_comp_ABC_pdt"/>
</dbReference>
<organism evidence="9 10">
    <name type="scientific">Ruegeria spongiae</name>
    <dbReference type="NCBI Taxonomy" id="2942209"/>
    <lineage>
        <taxon>Bacteria</taxon>
        <taxon>Pseudomonadati</taxon>
        <taxon>Pseudomonadota</taxon>
        <taxon>Alphaproteobacteria</taxon>
        <taxon>Rhodobacterales</taxon>
        <taxon>Roseobacteraceae</taxon>
        <taxon>Ruegeria</taxon>
    </lineage>
</organism>
<gene>
    <name evidence="9" type="ORF">M3P21_00875</name>
</gene>
<evidence type="ECO:0000256" key="6">
    <source>
        <dbReference type="SAM" id="Phobius"/>
    </source>
</evidence>
<dbReference type="InterPro" id="IPR025857">
    <property type="entry name" value="MacB_PCD"/>
</dbReference>
<evidence type="ECO:0000259" key="7">
    <source>
        <dbReference type="Pfam" id="PF02687"/>
    </source>
</evidence>
<keyword evidence="3 6" id="KW-0812">Transmembrane</keyword>
<proteinExistence type="predicted"/>
<dbReference type="InterPro" id="IPR003838">
    <property type="entry name" value="ABC3_permease_C"/>
</dbReference>
<feature type="transmembrane region" description="Helical" evidence="6">
    <location>
        <begin position="372"/>
        <end position="393"/>
    </location>
</feature>
<evidence type="ECO:0000313" key="9">
    <source>
        <dbReference type="EMBL" id="MCL6282069.1"/>
    </source>
</evidence>
<name>A0ABT0PWT8_9RHOB</name>
<comment type="caution">
    <text evidence="9">The sequence shown here is derived from an EMBL/GenBank/DDBJ whole genome shotgun (WGS) entry which is preliminary data.</text>
</comment>
<keyword evidence="5 6" id="KW-0472">Membrane</keyword>
<dbReference type="Proteomes" id="UP001203880">
    <property type="component" value="Unassembled WGS sequence"/>
</dbReference>
<keyword evidence="2" id="KW-1003">Cell membrane</keyword>
<feature type="domain" description="ABC3 transporter permease C-terminal" evidence="7">
    <location>
        <begin position="674"/>
        <end position="792"/>
    </location>
</feature>
<feature type="transmembrane region" description="Helical" evidence="6">
    <location>
        <begin position="272"/>
        <end position="303"/>
    </location>
</feature>
<comment type="subcellular location">
    <subcellularLocation>
        <location evidence="1">Cell membrane</location>
        <topology evidence="1">Multi-pass membrane protein</topology>
    </subcellularLocation>
</comment>
<dbReference type="RefSeq" id="WP_249706032.1">
    <property type="nucleotide sequence ID" value="NZ_JAMFMB010000001.1"/>
</dbReference>
<keyword evidence="4 6" id="KW-1133">Transmembrane helix</keyword>
<evidence type="ECO:0000259" key="8">
    <source>
        <dbReference type="Pfam" id="PF12704"/>
    </source>
</evidence>
<dbReference type="PANTHER" id="PTHR30287:SF2">
    <property type="entry name" value="BLL1001 PROTEIN"/>
    <property type="match status" value="1"/>
</dbReference>
<feature type="transmembrane region" description="Helical" evidence="6">
    <location>
        <begin position="718"/>
        <end position="743"/>
    </location>
</feature>
<dbReference type="Pfam" id="PF12704">
    <property type="entry name" value="MacB_PCD"/>
    <property type="match status" value="1"/>
</dbReference>
<accession>A0ABT0PWT8</accession>
<evidence type="ECO:0000256" key="5">
    <source>
        <dbReference type="ARBA" id="ARBA00023136"/>
    </source>
</evidence>
<evidence type="ECO:0000256" key="4">
    <source>
        <dbReference type="ARBA" id="ARBA00022989"/>
    </source>
</evidence>